<comment type="caution">
    <text evidence="2">The sequence shown here is derived from an EMBL/GenBank/DDBJ whole genome shotgun (WGS) entry which is preliminary data.</text>
</comment>
<name>A0A9N9BNQ7_9GLOM</name>
<accession>A0A9N9BNQ7</accession>
<feature type="coiled-coil region" evidence="1">
    <location>
        <begin position="41"/>
        <end position="73"/>
    </location>
</feature>
<proteinExistence type="predicted"/>
<evidence type="ECO:0000313" key="3">
    <source>
        <dbReference type="Proteomes" id="UP000789706"/>
    </source>
</evidence>
<keyword evidence="1" id="KW-0175">Coiled coil</keyword>
<evidence type="ECO:0000256" key="1">
    <source>
        <dbReference type="SAM" id="Coils"/>
    </source>
</evidence>
<organism evidence="2 3">
    <name type="scientific">Diversispora eburnea</name>
    <dbReference type="NCBI Taxonomy" id="1213867"/>
    <lineage>
        <taxon>Eukaryota</taxon>
        <taxon>Fungi</taxon>
        <taxon>Fungi incertae sedis</taxon>
        <taxon>Mucoromycota</taxon>
        <taxon>Glomeromycotina</taxon>
        <taxon>Glomeromycetes</taxon>
        <taxon>Diversisporales</taxon>
        <taxon>Diversisporaceae</taxon>
        <taxon>Diversispora</taxon>
    </lineage>
</organism>
<gene>
    <name evidence="2" type="ORF">DEBURN_LOCUS8054</name>
</gene>
<reference evidence="2" key="1">
    <citation type="submission" date="2021-06" db="EMBL/GenBank/DDBJ databases">
        <authorList>
            <person name="Kallberg Y."/>
            <person name="Tangrot J."/>
            <person name="Rosling A."/>
        </authorList>
    </citation>
    <scope>NUCLEOTIDE SEQUENCE</scope>
    <source>
        <strain evidence="2">AZ414A</strain>
    </source>
</reference>
<dbReference type="EMBL" id="CAJVPK010001094">
    <property type="protein sequence ID" value="CAG8570459.1"/>
    <property type="molecule type" value="Genomic_DNA"/>
</dbReference>
<dbReference type="Proteomes" id="UP000789706">
    <property type="component" value="Unassembled WGS sequence"/>
</dbReference>
<dbReference type="AlphaFoldDB" id="A0A9N9BNQ7"/>
<keyword evidence="3" id="KW-1185">Reference proteome</keyword>
<protein>
    <submittedName>
        <fullName evidence="2">7847_t:CDS:1</fullName>
    </submittedName>
</protein>
<evidence type="ECO:0000313" key="2">
    <source>
        <dbReference type="EMBL" id="CAG8570459.1"/>
    </source>
</evidence>
<sequence>MNNVIYYFNGTLAKLTNFESNCREKLTLIRFLYLKTHSAEIFQEEKEREYAMREQEEYERQELESESNELTLKHVILLKMVHLVDYSWYKVEQQEVHEVESEEQDQPYLRPGLYI</sequence>